<evidence type="ECO:0000313" key="1">
    <source>
        <dbReference type="EMBL" id="KWU68217.1"/>
    </source>
</evidence>
<dbReference type="InterPro" id="IPR007710">
    <property type="entry name" value="Nucleoside_deoxyribTrfase"/>
</dbReference>
<dbReference type="SUPFAM" id="SSF52309">
    <property type="entry name" value="N-(deoxy)ribosyltransferase-like"/>
    <property type="match status" value="1"/>
</dbReference>
<dbReference type="Gene3D" id="3.40.50.450">
    <property type="match status" value="1"/>
</dbReference>
<comment type="caution">
    <text evidence="1">The sequence shown here is derived from an EMBL/GenBank/DDBJ whole genome shotgun (WGS) entry which is preliminary data.</text>
</comment>
<dbReference type="Proteomes" id="UP000065797">
    <property type="component" value="Unassembled WGS sequence"/>
</dbReference>
<sequence length="317" mass="36194">MSERCPVCQNSIEEQQLVGVGGGRVEQYKCENCGTFSLAEEARFELNVEQKRKLSAILRKRAIRGMGKIMIFLNRPDKNLSEFPYPIYLLGDLLSEYPDSASDRLDESLINLAKLSQFPGDPVYIRESDKSLFFVQSAHLLEMKYIANQLFQDELIEISKLSAADFPAHITVTAKGWNRIAELEKGREADTKQVFVAMSFSPKMDSPYKNAITKAIKEAGYQPIRIEEAEHNNDITDEIIVKIRQSKFVIADFTGHRGGVYFEAGYALGLGKTVIWTCKDDDFKDIHFDTRQFSHIKWSTENELYEKLLNRIKATIN</sequence>
<protein>
    <recommendedName>
        <fullName evidence="3">Nucleoside 2-deoxyribosyltransferase-like protein</fullName>
    </recommendedName>
</protein>
<reference evidence="1 2" key="1">
    <citation type="submission" date="2016-01" db="EMBL/GenBank/DDBJ databases">
        <authorList>
            <person name="McClelland M."/>
            <person name="Jain A."/>
            <person name="Saraogi P."/>
            <person name="Mendelson R."/>
            <person name="Westerman R."/>
            <person name="SanMiguel P."/>
            <person name="Csonka L."/>
        </authorList>
    </citation>
    <scope>NUCLEOTIDE SEQUENCE [LARGE SCALE GENOMIC DNA]</scope>
    <source>
        <strain evidence="1 2">PE8-15</strain>
    </source>
</reference>
<name>A0A109GJV2_BACMY</name>
<gene>
    <name evidence="1" type="ORF">AWW70_00135</name>
</gene>
<evidence type="ECO:0008006" key="3">
    <source>
        <dbReference type="Google" id="ProtNLM"/>
    </source>
</evidence>
<evidence type="ECO:0000313" key="2">
    <source>
        <dbReference type="Proteomes" id="UP000065797"/>
    </source>
</evidence>
<proteinExistence type="predicted"/>
<dbReference type="EMBL" id="LRPH01000001">
    <property type="protein sequence ID" value="KWU68217.1"/>
    <property type="molecule type" value="Genomic_DNA"/>
</dbReference>
<organism evidence="1 2">
    <name type="scientific">Bacillus mycoides</name>
    <dbReference type="NCBI Taxonomy" id="1405"/>
    <lineage>
        <taxon>Bacteria</taxon>
        <taxon>Bacillati</taxon>
        <taxon>Bacillota</taxon>
        <taxon>Bacilli</taxon>
        <taxon>Bacillales</taxon>
        <taxon>Bacillaceae</taxon>
        <taxon>Bacillus</taxon>
        <taxon>Bacillus cereus group</taxon>
    </lineage>
</organism>
<accession>A0A109GJV2</accession>
<dbReference type="RefSeq" id="WP_060748911.1">
    <property type="nucleotide sequence ID" value="NZ_LRPH01000001.1"/>
</dbReference>
<dbReference type="Pfam" id="PF05014">
    <property type="entry name" value="Nuc_deoxyrib_tr"/>
    <property type="match status" value="1"/>
</dbReference>
<dbReference type="AlphaFoldDB" id="A0A109GJV2"/>